<dbReference type="EMBL" id="AYXY01000013">
    <property type="protein sequence ID" value="ETN96258.1"/>
    <property type="molecule type" value="Genomic_DNA"/>
</dbReference>
<organism evidence="3 4">
    <name type="scientific">Zhouia amylolytica AD3</name>
    <dbReference type="NCBI Taxonomy" id="1286632"/>
    <lineage>
        <taxon>Bacteria</taxon>
        <taxon>Pseudomonadati</taxon>
        <taxon>Bacteroidota</taxon>
        <taxon>Flavobacteriia</taxon>
        <taxon>Flavobacteriales</taxon>
        <taxon>Flavobacteriaceae</taxon>
        <taxon>Zhouia</taxon>
    </lineage>
</organism>
<reference evidence="3 4" key="2">
    <citation type="journal article" date="2016" name="Genome Announc.">
        <title>Draft Genome Sequence of Zhouia amylolytica AD3, Isolated from Tidal Flat Sediment.</title>
        <authorList>
            <person name="Jia B."/>
            <person name="Jin H.M."/>
            <person name="Lee H.J."/>
            <person name="Jeon C.O."/>
        </authorList>
    </citation>
    <scope>NUCLEOTIDE SEQUENCE [LARGE SCALE GENOMIC DNA]</scope>
    <source>
        <strain evidence="3 4">AD3</strain>
    </source>
</reference>
<dbReference type="Pfam" id="PF07676">
    <property type="entry name" value="PD40"/>
    <property type="match status" value="1"/>
</dbReference>
<dbReference type="Pfam" id="PF00930">
    <property type="entry name" value="DPPIV_N"/>
    <property type="match status" value="1"/>
</dbReference>
<dbReference type="eggNOG" id="COG0823">
    <property type="taxonomic scope" value="Bacteria"/>
</dbReference>
<comment type="similarity">
    <text evidence="1">Belongs to the TolB family.</text>
</comment>
<name>W2UQI8_9FLAO</name>
<proteinExistence type="inferred from homology"/>
<dbReference type="SUPFAM" id="SSF82171">
    <property type="entry name" value="DPP6 N-terminal domain-like"/>
    <property type="match status" value="1"/>
</dbReference>
<dbReference type="PANTHER" id="PTHR36842">
    <property type="entry name" value="PROTEIN TOLB HOMOLOG"/>
    <property type="match status" value="1"/>
</dbReference>
<dbReference type="STRING" id="376730.SAMN04487906_1934"/>
<dbReference type="InterPro" id="IPR011659">
    <property type="entry name" value="WD40"/>
</dbReference>
<gene>
    <name evidence="3" type="ORF">P278_07690</name>
</gene>
<sequence length="288" mass="33200">MNKQLLVMVMVLSLLNCKAQEKYLLFSSSRSGNSDIYVMHVENQTLKQITNSSSEEWAGTWINNNEVSFLRQVGDNITRHKIKISTQKETPLEQPENCTLDDKNILYASNGRQQLYQCRSDIFIFDSETQTTVNLTKDVPGNSRYPSWNFNGEQIIFTNDQSGNNDIYSIQLKTNSLTRLTNYESNDERGDLSPDQQFLVFSSDKDHPGNQDIFIKNLKTGVLTNITNSEGTELIARWSSDGERIYYGGNKDGNWELYLYHLKNKNTKRLTNNDAFDGDPRIYKFEKH</sequence>
<evidence type="ECO:0000256" key="1">
    <source>
        <dbReference type="ARBA" id="ARBA00009820"/>
    </source>
</evidence>
<evidence type="ECO:0000313" key="4">
    <source>
        <dbReference type="Proteomes" id="UP000018850"/>
    </source>
</evidence>
<dbReference type="PANTHER" id="PTHR36842:SF1">
    <property type="entry name" value="PROTEIN TOLB"/>
    <property type="match status" value="1"/>
</dbReference>
<reference evidence="4" key="1">
    <citation type="submission" date="2013-11" db="EMBL/GenBank/DDBJ databases">
        <title>Draft genome sequence from a member of Zhouia, isolated tidal flat.</title>
        <authorList>
            <person name="Jin H."/>
            <person name="Jeon C.O."/>
        </authorList>
    </citation>
    <scope>NUCLEOTIDE SEQUENCE [LARGE SCALE GENOMIC DNA]</scope>
    <source>
        <strain evidence="4">AD3</strain>
    </source>
</reference>
<dbReference type="RefSeq" id="WP_082436081.1">
    <property type="nucleotide sequence ID" value="NZ_AYXY01000013.1"/>
</dbReference>
<protein>
    <recommendedName>
        <fullName evidence="2">Dipeptidylpeptidase IV N-terminal domain-containing protein</fullName>
    </recommendedName>
</protein>
<dbReference type="AlphaFoldDB" id="W2UQI8"/>
<dbReference type="InterPro" id="IPR011042">
    <property type="entry name" value="6-blade_b-propeller_TolB-like"/>
</dbReference>
<dbReference type="Gene3D" id="2.120.10.30">
    <property type="entry name" value="TolB, C-terminal domain"/>
    <property type="match status" value="3"/>
</dbReference>
<comment type="caution">
    <text evidence="3">The sequence shown here is derived from an EMBL/GenBank/DDBJ whole genome shotgun (WGS) entry which is preliminary data.</text>
</comment>
<keyword evidence="4" id="KW-1185">Reference proteome</keyword>
<evidence type="ECO:0000259" key="2">
    <source>
        <dbReference type="Pfam" id="PF00930"/>
    </source>
</evidence>
<accession>W2UQI8</accession>
<dbReference type="InterPro" id="IPR002469">
    <property type="entry name" value="Peptidase_S9B_N"/>
</dbReference>
<evidence type="ECO:0000313" key="3">
    <source>
        <dbReference type="EMBL" id="ETN96258.1"/>
    </source>
</evidence>
<dbReference type="GO" id="GO:0006508">
    <property type="term" value="P:proteolysis"/>
    <property type="evidence" value="ECO:0007669"/>
    <property type="project" value="InterPro"/>
</dbReference>
<dbReference type="Proteomes" id="UP000018850">
    <property type="component" value="Unassembled WGS sequence"/>
</dbReference>
<feature type="domain" description="Dipeptidylpeptidase IV N-terminal" evidence="2">
    <location>
        <begin position="193"/>
        <end position="274"/>
    </location>
</feature>